<comment type="similarity">
    <text evidence="1">Belongs to the SMP-30/CGR1 family.</text>
</comment>
<dbReference type="SMART" id="SM00135">
    <property type="entry name" value="LY"/>
    <property type="match status" value="1"/>
</dbReference>
<sequence>MTITFEVFSDHWAHLGESPVWSETENCIWWVDTDGRKLLRTDPATGKTSAWDAPEAVGCIALRTDGTLLAGLATGIFLFDPRTGLFKRVCAPESRPDVRFNDGTLDPAGRLWAGTMQRQMAAPAGAIFCIEPDFSHRRVFEDFWTPNGLAFDPIRQRMYFSDSHPSVQTIWACDYDLATGTPSNRRLFATTHAFAGRPDGAFVDDGGVYWIAGVGGSQLLRFAPTGEPLEPVELPVTHPTKLVMNRTIPRTVFVTTRRMADPDQSDASGHLLRCVLS</sequence>
<dbReference type="EMBL" id="JADBEC010000002">
    <property type="protein sequence ID" value="MBE1507616.1"/>
    <property type="molecule type" value="Genomic_DNA"/>
</dbReference>
<proteinExistence type="inferred from homology"/>
<gene>
    <name evidence="3" type="ORF">H4W29_004861</name>
</gene>
<reference evidence="3 4" key="1">
    <citation type="submission" date="2020-10" db="EMBL/GenBank/DDBJ databases">
        <title>Sequencing the genomes of 1000 actinobacteria strains.</title>
        <authorList>
            <person name="Klenk H.-P."/>
        </authorList>
    </citation>
    <scope>NUCLEOTIDE SEQUENCE [LARGE SCALE GENOMIC DNA]</scope>
    <source>
        <strain evidence="3 4">DSM 7307</strain>
    </source>
</reference>
<dbReference type="RefSeq" id="WP_192731339.1">
    <property type="nucleotide sequence ID" value="NZ_BAAAVL010000002.1"/>
</dbReference>
<dbReference type="InterPro" id="IPR013658">
    <property type="entry name" value="SGL"/>
</dbReference>
<evidence type="ECO:0000313" key="3">
    <source>
        <dbReference type="EMBL" id="MBE1507616.1"/>
    </source>
</evidence>
<feature type="domain" description="SMP-30/Gluconolactonase/LRE-like region" evidence="2">
    <location>
        <begin position="15"/>
        <end position="257"/>
    </location>
</feature>
<dbReference type="PANTHER" id="PTHR10907:SF47">
    <property type="entry name" value="REGUCALCIN"/>
    <property type="match status" value="1"/>
</dbReference>
<dbReference type="PRINTS" id="PR01790">
    <property type="entry name" value="SMP30FAMILY"/>
</dbReference>
<dbReference type="Proteomes" id="UP000620262">
    <property type="component" value="Unassembled WGS sequence"/>
</dbReference>
<evidence type="ECO:0000256" key="1">
    <source>
        <dbReference type="ARBA" id="ARBA00008853"/>
    </source>
</evidence>
<name>A0ABR9IWM7_RHIVS</name>
<protein>
    <submittedName>
        <fullName evidence="3">Sugar lactone lactonase YvrE</fullName>
    </submittedName>
</protein>
<accession>A0ABR9IWM7</accession>
<dbReference type="PANTHER" id="PTHR10907">
    <property type="entry name" value="REGUCALCIN"/>
    <property type="match status" value="1"/>
</dbReference>
<dbReference type="InterPro" id="IPR005511">
    <property type="entry name" value="SMP-30"/>
</dbReference>
<keyword evidence="4" id="KW-1185">Reference proteome</keyword>
<evidence type="ECO:0000259" key="2">
    <source>
        <dbReference type="Pfam" id="PF08450"/>
    </source>
</evidence>
<organism evidence="3 4">
    <name type="scientific">Rhizobium viscosum</name>
    <name type="common">Arthrobacter viscosus</name>
    <dbReference type="NCBI Taxonomy" id="1673"/>
    <lineage>
        <taxon>Bacteria</taxon>
        <taxon>Pseudomonadati</taxon>
        <taxon>Pseudomonadota</taxon>
        <taxon>Alphaproteobacteria</taxon>
        <taxon>Hyphomicrobiales</taxon>
        <taxon>Rhizobiaceae</taxon>
        <taxon>Rhizobium/Agrobacterium group</taxon>
        <taxon>Rhizobium</taxon>
    </lineage>
</organism>
<dbReference type="Pfam" id="PF08450">
    <property type="entry name" value="SGL"/>
    <property type="match status" value="1"/>
</dbReference>
<dbReference type="Gene3D" id="2.120.10.30">
    <property type="entry name" value="TolB, C-terminal domain"/>
    <property type="match status" value="1"/>
</dbReference>
<evidence type="ECO:0000313" key="4">
    <source>
        <dbReference type="Proteomes" id="UP000620262"/>
    </source>
</evidence>
<dbReference type="SUPFAM" id="SSF63829">
    <property type="entry name" value="Calcium-dependent phosphotriesterase"/>
    <property type="match status" value="1"/>
</dbReference>
<comment type="caution">
    <text evidence="3">The sequence shown here is derived from an EMBL/GenBank/DDBJ whole genome shotgun (WGS) entry which is preliminary data.</text>
</comment>
<dbReference type="InterPro" id="IPR011042">
    <property type="entry name" value="6-blade_b-propeller_TolB-like"/>
</dbReference>
<dbReference type="InterPro" id="IPR000033">
    <property type="entry name" value="LDLR_classB_rpt"/>
</dbReference>